<dbReference type="RefSeq" id="WP_337706476.1">
    <property type="nucleotide sequence ID" value="NZ_JBBEGM010000015.1"/>
</dbReference>
<feature type="domain" description="DUF202" evidence="7">
    <location>
        <begin position="11"/>
        <end position="71"/>
    </location>
</feature>
<reference evidence="8 9" key="1">
    <citation type="submission" date="2024-03" db="EMBL/GenBank/DDBJ databases">
        <title>Actinomycetospora sp. OC33-EN07, a novel actinomycete isolated from wild orchid (Aerides multiflora).</title>
        <authorList>
            <person name="Suriyachadkun C."/>
        </authorList>
    </citation>
    <scope>NUCLEOTIDE SEQUENCE [LARGE SCALE GENOMIC DNA]</scope>
    <source>
        <strain evidence="8 9">OC33-EN07</strain>
    </source>
</reference>
<name>A0ABU8MDF7_9PSEU</name>
<protein>
    <submittedName>
        <fullName evidence="8">DUF202 domain-containing protein</fullName>
    </submittedName>
</protein>
<keyword evidence="4 6" id="KW-0472">Membrane</keyword>
<gene>
    <name evidence="8" type="ORF">WCD58_28375</name>
</gene>
<evidence type="ECO:0000256" key="6">
    <source>
        <dbReference type="SAM" id="Phobius"/>
    </source>
</evidence>
<organism evidence="8 9">
    <name type="scientific">Actinomycetospora flava</name>
    <dbReference type="NCBI Taxonomy" id="3129232"/>
    <lineage>
        <taxon>Bacteria</taxon>
        <taxon>Bacillati</taxon>
        <taxon>Actinomycetota</taxon>
        <taxon>Actinomycetes</taxon>
        <taxon>Pseudonocardiales</taxon>
        <taxon>Pseudonocardiaceae</taxon>
        <taxon>Actinomycetospora</taxon>
    </lineage>
</organism>
<sequence length="94" mass="9789">MSPSPDVRWALASERTLLAWFRLSLALFLVGLVPLALVPAGTATVLVTLVSGALMLGCAATAVEGVRRSHRGAQLRSSDSSQQPAERSASSRSG</sequence>
<comment type="subcellular location">
    <subcellularLocation>
        <location evidence="1">Endomembrane system</location>
        <topology evidence="1">Multi-pass membrane protein</topology>
    </subcellularLocation>
</comment>
<comment type="caution">
    <text evidence="8">The sequence shown here is derived from an EMBL/GenBank/DDBJ whole genome shotgun (WGS) entry which is preliminary data.</text>
</comment>
<dbReference type="Proteomes" id="UP001369736">
    <property type="component" value="Unassembled WGS sequence"/>
</dbReference>
<evidence type="ECO:0000313" key="9">
    <source>
        <dbReference type="Proteomes" id="UP001369736"/>
    </source>
</evidence>
<feature type="transmembrane region" description="Helical" evidence="6">
    <location>
        <begin position="43"/>
        <end position="66"/>
    </location>
</feature>
<evidence type="ECO:0000256" key="3">
    <source>
        <dbReference type="ARBA" id="ARBA00022989"/>
    </source>
</evidence>
<keyword evidence="9" id="KW-1185">Reference proteome</keyword>
<dbReference type="InterPro" id="IPR003807">
    <property type="entry name" value="DUF202"/>
</dbReference>
<feature type="transmembrane region" description="Helical" evidence="6">
    <location>
        <begin position="17"/>
        <end position="37"/>
    </location>
</feature>
<evidence type="ECO:0000259" key="7">
    <source>
        <dbReference type="Pfam" id="PF02656"/>
    </source>
</evidence>
<keyword evidence="3 6" id="KW-1133">Transmembrane helix</keyword>
<feature type="region of interest" description="Disordered" evidence="5">
    <location>
        <begin position="70"/>
        <end position="94"/>
    </location>
</feature>
<evidence type="ECO:0000256" key="2">
    <source>
        <dbReference type="ARBA" id="ARBA00022692"/>
    </source>
</evidence>
<evidence type="ECO:0000256" key="5">
    <source>
        <dbReference type="SAM" id="MobiDB-lite"/>
    </source>
</evidence>
<proteinExistence type="predicted"/>
<accession>A0ABU8MDF7</accession>
<keyword evidence="2 6" id="KW-0812">Transmembrane</keyword>
<dbReference type="Pfam" id="PF02656">
    <property type="entry name" value="DUF202"/>
    <property type="match status" value="1"/>
</dbReference>
<dbReference type="EMBL" id="JBBEGM010000015">
    <property type="protein sequence ID" value="MEJ2865107.1"/>
    <property type="molecule type" value="Genomic_DNA"/>
</dbReference>
<evidence type="ECO:0000256" key="1">
    <source>
        <dbReference type="ARBA" id="ARBA00004127"/>
    </source>
</evidence>
<evidence type="ECO:0000256" key="4">
    <source>
        <dbReference type="ARBA" id="ARBA00023136"/>
    </source>
</evidence>
<feature type="compositionally biased region" description="Polar residues" evidence="5">
    <location>
        <begin position="75"/>
        <end position="94"/>
    </location>
</feature>
<evidence type="ECO:0000313" key="8">
    <source>
        <dbReference type="EMBL" id="MEJ2865107.1"/>
    </source>
</evidence>